<dbReference type="PANTHER" id="PTHR30535:SF34">
    <property type="entry name" value="MOLYBDATE-BINDING PROTEIN MOLA"/>
    <property type="match status" value="1"/>
</dbReference>
<evidence type="ECO:0000256" key="2">
    <source>
        <dbReference type="ARBA" id="ARBA00022729"/>
    </source>
</evidence>
<dbReference type="EMBL" id="JAOTPO010000015">
    <property type="protein sequence ID" value="MDE5415351.1"/>
    <property type="molecule type" value="Genomic_DNA"/>
</dbReference>
<dbReference type="Gene3D" id="3.40.50.1980">
    <property type="entry name" value="Nitrogenase molybdenum iron protein domain"/>
    <property type="match status" value="2"/>
</dbReference>
<comment type="similarity">
    <text evidence="1">Belongs to the bacterial solute-binding protein 8 family.</text>
</comment>
<feature type="domain" description="Fe/B12 periplasmic-binding" evidence="3">
    <location>
        <begin position="2"/>
        <end position="257"/>
    </location>
</feature>
<dbReference type="PANTHER" id="PTHR30535">
    <property type="entry name" value="VITAMIN B12-BINDING PROTEIN"/>
    <property type="match status" value="1"/>
</dbReference>
<keyword evidence="2" id="KW-0732">Signal</keyword>
<evidence type="ECO:0000256" key="1">
    <source>
        <dbReference type="ARBA" id="ARBA00008814"/>
    </source>
</evidence>
<dbReference type="PROSITE" id="PS50983">
    <property type="entry name" value="FE_B12_PBP"/>
    <property type="match status" value="1"/>
</dbReference>
<evidence type="ECO:0000313" key="4">
    <source>
        <dbReference type="EMBL" id="MDE5415351.1"/>
    </source>
</evidence>
<gene>
    <name evidence="4" type="ORF">N7Z68_18485</name>
</gene>
<dbReference type="NCBIfam" id="NF038402">
    <property type="entry name" value="TroA_like"/>
    <property type="match status" value="1"/>
</dbReference>
<reference evidence="4" key="1">
    <citation type="submission" date="2024-05" db="EMBL/GenBank/DDBJ databases">
        <title>Alkalihalobacillus sp. strain MEB203 novel alkaliphilic bacterium from Lonar Lake, India.</title>
        <authorList>
            <person name="Joshi A."/>
            <person name="Thite S."/>
            <person name="Mengade P."/>
        </authorList>
    </citation>
    <scope>NUCLEOTIDE SEQUENCE</scope>
    <source>
        <strain evidence="4">MEB 203</strain>
    </source>
</reference>
<dbReference type="RefSeq" id="WP_275119950.1">
    <property type="nucleotide sequence ID" value="NZ_JAOTPO010000015.1"/>
</dbReference>
<organism evidence="4 5">
    <name type="scientific">Alkalihalobacterium chitinilyticum</name>
    <dbReference type="NCBI Taxonomy" id="2980103"/>
    <lineage>
        <taxon>Bacteria</taxon>
        <taxon>Bacillati</taxon>
        <taxon>Bacillota</taxon>
        <taxon>Bacilli</taxon>
        <taxon>Bacillales</taxon>
        <taxon>Bacillaceae</taxon>
        <taxon>Alkalihalobacterium</taxon>
    </lineage>
</organism>
<dbReference type="SUPFAM" id="SSF53807">
    <property type="entry name" value="Helical backbone' metal receptor"/>
    <property type="match status" value="1"/>
</dbReference>
<dbReference type="InterPro" id="IPR002491">
    <property type="entry name" value="ABC_transptr_periplasmic_BD"/>
</dbReference>
<dbReference type="Pfam" id="PF01497">
    <property type="entry name" value="Peripla_BP_2"/>
    <property type="match status" value="1"/>
</dbReference>
<keyword evidence="5" id="KW-1185">Reference proteome</keyword>
<dbReference type="Proteomes" id="UP001148125">
    <property type="component" value="Unassembled WGS sequence"/>
</dbReference>
<evidence type="ECO:0000259" key="3">
    <source>
        <dbReference type="PROSITE" id="PS50983"/>
    </source>
</evidence>
<protein>
    <submittedName>
        <fullName evidence="4">Cobalamin-binding protein</fullName>
    </submittedName>
</protein>
<dbReference type="InterPro" id="IPR054828">
    <property type="entry name" value="Vit_B12_bind_prot"/>
</dbReference>
<name>A0ABT5VJI9_9BACI</name>
<dbReference type="InterPro" id="IPR050902">
    <property type="entry name" value="ABC_Transporter_SBP"/>
</dbReference>
<accession>A0ABT5VJI9</accession>
<proteinExistence type="inferred from homology"/>
<dbReference type="CDD" id="cd01144">
    <property type="entry name" value="BtuF"/>
    <property type="match status" value="1"/>
</dbReference>
<sequence length="272" mass="30991">MRIISICPSNTELLAYLGLEDQLIAIDDYSDWPKSIRTLPRLGPDLDIDMDKLASFEPDLVLASLSVPGMEKNIERLKERNIPHIVLQPNSLEEICEDLLKIGELTGHQAQAENVVERIQNLLSRYDAISKEIVDKPRLYWEWWPKPVFTPGQTNWLTEISRLAGGKNIFDDVDKASVQTDWDDVVSRKPDHICLVWVGVDHDKVNPDIVRKRPGWSEFAPVVDDKIHVLDEPLFCRPSPRLLVGLQKAAHLLHPDKYPDFDGKDPILGTEI</sequence>
<comment type="caution">
    <text evidence="4">The sequence shown here is derived from an EMBL/GenBank/DDBJ whole genome shotgun (WGS) entry which is preliminary data.</text>
</comment>
<evidence type="ECO:0000313" key="5">
    <source>
        <dbReference type="Proteomes" id="UP001148125"/>
    </source>
</evidence>